<reference evidence="2" key="1">
    <citation type="journal article" date="2019" name="Int. J. Syst. Evol. Microbiol.">
        <title>The Global Catalogue of Microorganisms (GCM) 10K type strain sequencing project: providing services to taxonomists for standard genome sequencing and annotation.</title>
        <authorList>
            <consortium name="The Broad Institute Genomics Platform"/>
            <consortium name="The Broad Institute Genome Sequencing Center for Infectious Disease"/>
            <person name="Wu L."/>
            <person name="Ma J."/>
        </authorList>
    </citation>
    <scope>NUCLEOTIDE SEQUENCE [LARGE SCALE GENOMIC DNA]</scope>
    <source>
        <strain evidence="2">KCTC 52607</strain>
    </source>
</reference>
<gene>
    <name evidence="1" type="ORF">ACFODU_05905</name>
</gene>
<name>A0ABV7E7C7_9SPHN</name>
<evidence type="ECO:0000313" key="1">
    <source>
        <dbReference type="EMBL" id="MFC3097335.1"/>
    </source>
</evidence>
<evidence type="ECO:0000313" key="2">
    <source>
        <dbReference type="Proteomes" id="UP001595456"/>
    </source>
</evidence>
<dbReference type="Proteomes" id="UP001595456">
    <property type="component" value="Unassembled WGS sequence"/>
</dbReference>
<dbReference type="RefSeq" id="WP_336926098.1">
    <property type="nucleotide sequence ID" value="NZ_JBANRO010000006.1"/>
</dbReference>
<dbReference type="Pfam" id="PF07505">
    <property type="entry name" value="DUF5131"/>
    <property type="match status" value="1"/>
</dbReference>
<proteinExistence type="predicted"/>
<comment type="caution">
    <text evidence="1">The sequence shown here is derived from an EMBL/GenBank/DDBJ whole genome shotgun (WGS) entry which is preliminary data.</text>
</comment>
<sequence>MADNTKIEWTDATWTPVKGCTRISEGCRNCYAEVMAARFSQPGQWGHGLAKTVQTPQGRDPRWTGKVRFDDAELLKPLRWKKPRRVFVCSTADLFHESVPDEWIDRVFAVMALCPQHTFQVLTKRSSRMREYFAGDQLMERIDCEMDCLIAERVDPLERRSDDLRATAPIIEEVWPLPNVWLGVSVEDQAAADSRIPDLLAAPAAIRFISAEPLLGPVDLRHVALSPADIVDSLTCDCFHVERGIGIPAGEIGWTPEKGCTRIDWVIAGGESGPGARPMHPDWARSLRDQCAAAGVPFFFKQWGEWFPCELLPDQGDETPWRTMPSGPPAWALSEYGHAREELEHVTFSKVGKKRAGRLLDGQLHDAFPEVQP</sequence>
<dbReference type="EMBL" id="JBHRST010000008">
    <property type="protein sequence ID" value="MFC3097335.1"/>
    <property type="molecule type" value="Genomic_DNA"/>
</dbReference>
<dbReference type="InterPro" id="IPR011101">
    <property type="entry name" value="DUF5131"/>
</dbReference>
<organism evidence="1 2">
    <name type="scientific">Alteraurantiacibacter palmitatis</name>
    <dbReference type="NCBI Taxonomy" id="2054628"/>
    <lineage>
        <taxon>Bacteria</taxon>
        <taxon>Pseudomonadati</taxon>
        <taxon>Pseudomonadota</taxon>
        <taxon>Alphaproteobacteria</taxon>
        <taxon>Sphingomonadales</taxon>
        <taxon>Erythrobacteraceae</taxon>
        <taxon>Alteraurantiacibacter</taxon>
    </lineage>
</organism>
<protein>
    <submittedName>
        <fullName evidence="1">Phage Gp37/Gp68 family protein</fullName>
    </submittedName>
</protein>
<accession>A0ABV7E7C7</accession>
<keyword evidence="2" id="KW-1185">Reference proteome</keyword>